<evidence type="ECO:0000313" key="2">
    <source>
        <dbReference type="Proteomes" id="UP000289794"/>
    </source>
</evidence>
<evidence type="ECO:0008006" key="3">
    <source>
        <dbReference type="Google" id="ProtNLM"/>
    </source>
</evidence>
<protein>
    <recommendedName>
        <fullName evidence="3">XkdX family protein</fullName>
    </recommendedName>
</protein>
<sequence length="38" mass="4287">MFETIARLYKKTGNAEVVEKAVAKGWISQEERKSIFAG</sequence>
<dbReference type="AlphaFoldDB" id="A0A4P6M562"/>
<dbReference type="Proteomes" id="UP000289794">
    <property type="component" value="Chromosome"/>
</dbReference>
<evidence type="ECO:0000313" key="1">
    <source>
        <dbReference type="EMBL" id="QBE98890.1"/>
    </source>
</evidence>
<name>A0A4P6M562_9FIRM</name>
<dbReference type="EMBL" id="CP035945">
    <property type="protein sequence ID" value="QBE98890.1"/>
    <property type="molecule type" value="Genomic_DNA"/>
</dbReference>
<proteinExistence type="predicted"/>
<accession>A0A4P6M562</accession>
<organism evidence="1 2">
    <name type="scientific">Blautia producta</name>
    <dbReference type="NCBI Taxonomy" id="33035"/>
    <lineage>
        <taxon>Bacteria</taxon>
        <taxon>Bacillati</taxon>
        <taxon>Bacillota</taxon>
        <taxon>Clostridia</taxon>
        <taxon>Lachnospirales</taxon>
        <taxon>Lachnospiraceae</taxon>
        <taxon>Blautia</taxon>
    </lineage>
</organism>
<reference evidence="1 2" key="1">
    <citation type="submission" date="2019-01" db="EMBL/GenBank/DDBJ databases">
        <title>PMF-metabolizing Aryl O-demethylase.</title>
        <authorList>
            <person name="Kim M."/>
        </authorList>
    </citation>
    <scope>NUCLEOTIDE SEQUENCE [LARGE SCALE GENOMIC DNA]</scope>
    <source>
        <strain evidence="1 2">PMF1</strain>
    </source>
</reference>
<dbReference type="KEGG" id="bpro:PMF13cell1_04459"/>
<gene>
    <name evidence="1" type="ORF">PMF13cell1_04459</name>
</gene>